<keyword evidence="3" id="KW-0732">Signal</keyword>
<dbReference type="EMBL" id="FN648548">
    <property type="protein sequence ID" value="CBJ32674.1"/>
    <property type="molecule type" value="Genomic_DNA"/>
</dbReference>
<evidence type="ECO:0000259" key="4">
    <source>
        <dbReference type="Pfam" id="PF04755"/>
    </source>
</evidence>
<keyword evidence="6" id="KW-1185">Reference proteome</keyword>
<evidence type="ECO:0000256" key="1">
    <source>
        <dbReference type="ARBA" id="ARBA00004474"/>
    </source>
</evidence>
<evidence type="ECO:0000256" key="2">
    <source>
        <dbReference type="ARBA" id="ARBA00022640"/>
    </source>
</evidence>
<evidence type="ECO:0000256" key="3">
    <source>
        <dbReference type="SAM" id="SignalP"/>
    </source>
</evidence>
<dbReference type="EMBL" id="FN649740">
    <property type="protein sequence ID" value="CBJ32674.1"/>
    <property type="molecule type" value="Genomic_DNA"/>
</dbReference>
<feature type="signal peptide" evidence="3">
    <location>
        <begin position="1"/>
        <end position="27"/>
    </location>
</feature>
<evidence type="ECO:0000313" key="5">
    <source>
        <dbReference type="EMBL" id="CBJ32674.1"/>
    </source>
</evidence>
<dbReference type="Pfam" id="PF04755">
    <property type="entry name" value="PAP_fibrillin"/>
    <property type="match status" value="1"/>
</dbReference>
<dbReference type="GO" id="GO:0009536">
    <property type="term" value="C:plastid"/>
    <property type="evidence" value="ECO:0007669"/>
    <property type="project" value="UniProtKB-SubCell"/>
</dbReference>
<dbReference type="InterPro" id="IPR039633">
    <property type="entry name" value="PAP"/>
</dbReference>
<accession>D7FZ57</accession>
<feature type="chain" id="PRO_5003096015" evidence="3">
    <location>
        <begin position="28"/>
        <end position="267"/>
    </location>
</feature>
<dbReference type="STRING" id="2880.D7FZ57"/>
<dbReference type="PANTHER" id="PTHR31906">
    <property type="entry name" value="PLASTID-LIPID-ASSOCIATED PROTEIN 4, CHLOROPLASTIC-RELATED"/>
    <property type="match status" value="1"/>
</dbReference>
<dbReference type="Proteomes" id="UP000002630">
    <property type="component" value="Linkage Group LG15"/>
</dbReference>
<comment type="subcellular location">
    <subcellularLocation>
        <location evidence="1">Plastid</location>
    </subcellularLocation>
</comment>
<proteinExistence type="predicted"/>
<organism evidence="5 6">
    <name type="scientific">Ectocarpus siliculosus</name>
    <name type="common">Brown alga</name>
    <name type="synonym">Conferva siliculosa</name>
    <dbReference type="NCBI Taxonomy" id="2880"/>
    <lineage>
        <taxon>Eukaryota</taxon>
        <taxon>Sar</taxon>
        <taxon>Stramenopiles</taxon>
        <taxon>Ochrophyta</taxon>
        <taxon>PX clade</taxon>
        <taxon>Phaeophyceae</taxon>
        <taxon>Ectocarpales</taxon>
        <taxon>Ectocarpaceae</taxon>
        <taxon>Ectocarpus</taxon>
    </lineage>
</organism>
<evidence type="ECO:0000313" key="6">
    <source>
        <dbReference type="Proteomes" id="UP000002630"/>
    </source>
</evidence>
<keyword evidence="2" id="KW-0934">Plastid</keyword>
<sequence length="267" mass="30181">MIRLRYDAMKCFGSLLVLLALLQSVASFAPTPVRTSSRSSRHGCPTWQRGSCSVDSSTRRYRQQQTLHATSSNNWFAQFWPNREDKTGETLEAAKNKLKQRLLDTVRDTKRGISTSEEQRKDIDELIAAIEPFNPNAKSVTSESLSARWILEWTTEREIIFLMERGLPGKPSGPVEQDIDVDARTLSNRMIFGDDSLFEVASSIDPEDSGPRVNFEFEACKLKYGGFTIPLPPVGKGWFESVYLDQDLRVTRDVRGDVTVLVKGQKE</sequence>
<dbReference type="InterPro" id="IPR006843">
    <property type="entry name" value="PAP/fibrillin_dom"/>
</dbReference>
<dbReference type="AlphaFoldDB" id="D7FZ57"/>
<name>D7FZ57_ECTSI</name>
<dbReference type="eggNOG" id="ENOG502QVAR">
    <property type="taxonomic scope" value="Eukaryota"/>
</dbReference>
<protein>
    <submittedName>
        <fullName evidence="5">Plastid-lipid associated protein PAP / fibrillin family protein</fullName>
    </submittedName>
</protein>
<reference evidence="5 6" key="1">
    <citation type="journal article" date="2010" name="Nature">
        <title>The Ectocarpus genome and the independent evolution of multicellularity in brown algae.</title>
        <authorList>
            <person name="Cock J.M."/>
            <person name="Sterck L."/>
            <person name="Rouze P."/>
            <person name="Scornet D."/>
            <person name="Allen A.E."/>
            <person name="Amoutzias G."/>
            <person name="Anthouard V."/>
            <person name="Artiguenave F."/>
            <person name="Aury J.M."/>
            <person name="Badger J.H."/>
            <person name="Beszteri B."/>
            <person name="Billiau K."/>
            <person name="Bonnet E."/>
            <person name="Bothwell J.H."/>
            <person name="Bowler C."/>
            <person name="Boyen C."/>
            <person name="Brownlee C."/>
            <person name="Carrano C.J."/>
            <person name="Charrier B."/>
            <person name="Cho G.Y."/>
            <person name="Coelho S.M."/>
            <person name="Collen J."/>
            <person name="Corre E."/>
            <person name="Da Silva C."/>
            <person name="Delage L."/>
            <person name="Delaroque N."/>
            <person name="Dittami S.M."/>
            <person name="Doulbeau S."/>
            <person name="Elias M."/>
            <person name="Farnham G."/>
            <person name="Gachon C.M."/>
            <person name="Gschloessl B."/>
            <person name="Heesch S."/>
            <person name="Jabbari K."/>
            <person name="Jubin C."/>
            <person name="Kawai H."/>
            <person name="Kimura K."/>
            <person name="Kloareg B."/>
            <person name="Kupper F.C."/>
            <person name="Lang D."/>
            <person name="Le Bail A."/>
            <person name="Leblanc C."/>
            <person name="Lerouge P."/>
            <person name="Lohr M."/>
            <person name="Lopez P.J."/>
            <person name="Martens C."/>
            <person name="Maumus F."/>
            <person name="Michel G."/>
            <person name="Miranda-Saavedra D."/>
            <person name="Morales J."/>
            <person name="Moreau H."/>
            <person name="Motomura T."/>
            <person name="Nagasato C."/>
            <person name="Napoli C.A."/>
            <person name="Nelson D.R."/>
            <person name="Nyvall-Collen P."/>
            <person name="Peters A.F."/>
            <person name="Pommier C."/>
            <person name="Potin P."/>
            <person name="Poulain J."/>
            <person name="Quesneville H."/>
            <person name="Read B."/>
            <person name="Rensing S.A."/>
            <person name="Ritter A."/>
            <person name="Rousvoal S."/>
            <person name="Samanta M."/>
            <person name="Samson G."/>
            <person name="Schroeder D.C."/>
            <person name="Segurens B."/>
            <person name="Strittmatter M."/>
            <person name="Tonon T."/>
            <person name="Tregear J.W."/>
            <person name="Valentin K."/>
            <person name="von Dassow P."/>
            <person name="Yamagishi T."/>
            <person name="Van de Peer Y."/>
            <person name="Wincker P."/>
        </authorList>
    </citation>
    <scope>NUCLEOTIDE SEQUENCE [LARGE SCALE GENOMIC DNA]</scope>
    <source>
        <strain evidence="6">Ec32 / CCAP1310/4</strain>
    </source>
</reference>
<dbReference type="OrthoDB" id="423069at2759"/>
<dbReference type="OMA" id="GWFESLY"/>
<dbReference type="InParanoid" id="D7FZ57"/>
<gene>
    <name evidence="5" type="ORF">Esi_0355_0020</name>
</gene>
<feature type="domain" description="Plastid lipid-associated protein/fibrillin conserved" evidence="4">
    <location>
        <begin position="97"/>
        <end position="261"/>
    </location>
</feature>